<protein>
    <submittedName>
        <fullName evidence="2">Uncharacterized protein</fullName>
    </submittedName>
</protein>
<dbReference type="EMBL" id="QTQX01000013">
    <property type="protein sequence ID" value="RQT26074.1"/>
    <property type="molecule type" value="Genomic_DNA"/>
</dbReference>
<reference evidence="2 3" key="1">
    <citation type="submission" date="2018-08" db="EMBL/GenBank/DDBJ databases">
        <title>Comparative analysis of Burkholderia isolates from Puerto Rico.</title>
        <authorList>
            <person name="Hall C."/>
            <person name="Sahl J."/>
            <person name="Wagner D."/>
        </authorList>
    </citation>
    <scope>NUCLEOTIDE SEQUENCE [LARGE SCALE GENOMIC DNA]</scope>
    <source>
        <strain evidence="2 3">Bp9001</strain>
    </source>
</reference>
<feature type="region of interest" description="Disordered" evidence="1">
    <location>
        <begin position="54"/>
        <end position="75"/>
    </location>
</feature>
<sequence>MKLRRAFSQHELGTKAYQIIEVEIDDKFAVVYQYGKFRPGDSIEGWGAQVDLSGPYSWTQSRDQQDKKTKEKKRRGYKEWDATEMSFRSERELLDALKRLVGPFKAEAVRQLLVGGVPRVVADDAPAGDLENDTKGSKKAPAPRTEESTPEWATW</sequence>
<gene>
    <name evidence="2" type="ORF">DF037_20510</name>
</gene>
<accession>A0A3N8QQJ1</accession>
<feature type="region of interest" description="Disordered" evidence="1">
    <location>
        <begin position="123"/>
        <end position="155"/>
    </location>
</feature>
<dbReference type="AlphaFoldDB" id="A0A3N8QQJ1"/>
<dbReference type="Proteomes" id="UP000269271">
    <property type="component" value="Unassembled WGS sequence"/>
</dbReference>
<comment type="caution">
    <text evidence="2">The sequence shown here is derived from an EMBL/GenBank/DDBJ whole genome shotgun (WGS) entry which is preliminary data.</text>
</comment>
<evidence type="ECO:0000256" key="1">
    <source>
        <dbReference type="SAM" id="MobiDB-lite"/>
    </source>
</evidence>
<organism evidence="2 3">
    <name type="scientific">Burkholderia contaminans</name>
    <dbReference type="NCBI Taxonomy" id="488447"/>
    <lineage>
        <taxon>Bacteria</taxon>
        <taxon>Pseudomonadati</taxon>
        <taxon>Pseudomonadota</taxon>
        <taxon>Betaproteobacteria</taxon>
        <taxon>Burkholderiales</taxon>
        <taxon>Burkholderiaceae</taxon>
        <taxon>Burkholderia</taxon>
        <taxon>Burkholderia cepacia complex</taxon>
    </lineage>
</organism>
<name>A0A3N8QQJ1_9BURK</name>
<evidence type="ECO:0000313" key="3">
    <source>
        <dbReference type="Proteomes" id="UP000269271"/>
    </source>
</evidence>
<dbReference type="RefSeq" id="WP_124618540.1">
    <property type="nucleotide sequence ID" value="NZ_QTQX01000013.1"/>
</dbReference>
<evidence type="ECO:0000313" key="2">
    <source>
        <dbReference type="EMBL" id="RQT26074.1"/>
    </source>
</evidence>
<proteinExistence type="predicted"/>